<keyword evidence="6 7" id="KW-0464">Manganese</keyword>
<dbReference type="GO" id="GO:0000287">
    <property type="term" value="F:magnesium ion binding"/>
    <property type="evidence" value="ECO:0007669"/>
    <property type="project" value="UniProtKB-UniRule"/>
</dbReference>
<gene>
    <name evidence="7" type="primary">menD</name>
    <name evidence="11" type="ORF">EP57_14200</name>
</gene>
<protein>
    <recommendedName>
        <fullName evidence="7">2-succinyl-5-enolpyruvyl-6-hydroxy-3-cyclohexene-1-carboxylate synthase</fullName>
        <shortName evidence="7">SEPHCHC synthase</shortName>
        <ecNumber evidence="7">2.2.1.9</ecNumber>
    </recommendedName>
    <alternativeName>
        <fullName evidence="7">Menaquinone biosynthesis protein MenD</fullName>
    </alternativeName>
</protein>
<dbReference type="NCBIfam" id="TIGR00173">
    <property type="entry name" value="menD"/>
    <property type="match status" value="1"/>
</dbReference>
<keyword evidence="4 7" id="KW-0460">Magnesium</keyword>
<comment type="cofactor">
    <cofactor evidence="7">
        <name>thiamine diphosphate</name>
        <dbReference type="ChEBI" id="CHEBI:58937"/>
    </cofactor>
    <text evidence="7">Binds 1 thiamine pyrophosphate per subunit.</text>
</comment>
<dbReference type="eggNOG" id="COG1165">
    <property type="taxonomic scope" value="Bacteria"/>
</dbReference>
<comment type="similarity">
    <text evidence="7">Belongs to the TPP enzyme family. MenD subfamily.</text>
</comment>
<dbReference type="GO" id="GO:0030145">
    <property type="term" value="F:manganese ion binding"/>
    <property type="evidence" value="ECO:0007669"/>
    <property type="project" value="UniProtKB-UniRule"/>
</dbReference>
<comment type="caution">
    <text evidence="11">The sequence shown here is derived from an EMBL/GenBank/DDBJ whole genome shotgun (WGS) entry which is preliminary data.</text>
</comment>
<dbReference type="Pfam" id="PF02776">
    <property type="entry name" value="TPP_enzyme_N"/>
    <property type="match status" value="1"/>
</dbReference>
<dbReference type="InterPro" id="IPR012001">
    <property type="entry name" value="Thiamin_PyroP_enz_TPP-bd_dom"/>
</dbReference>
<comment type="catalytic activity">
    <reaction evidence="7">
        <text>isochorismate + 2-oxoglutarate + H(+) = 5-enolpyruvoyl-6-hydroxy-2-succinyl-cyclohex-3-ene-1-carboxylate + CO2</text>
        <dbReference type="Rhea" id="RHEA:25593"/>
        <dbReference type="ChEBI" id="CHEBI:15378"/>
        <dbReference type="ChEBI" id="CHEBI:16526"/>
        <dbReference type="ChEBI" id="CHEBI:16810"/>
        <dbReference type="ChEBI" id="CHEBI:29780"/>
        <dbReference type="ChEBI" id="CHEBI:58818"/>
        <dbReference type="EC" id="2.2.1.9"/>
    </reaction>
</comment>
<dbReference type="PIRSF" id="PIRSF004983">
    <property type="entry name" value="MenD"/>
    <property type="match status" value="1"/>
</dbReference>
<evidence type="ECO:0000256" key="4">
    <source>
        <dbReference type="ARBA" id="ARBA00022842"/>
    </source>
</evidence>
<keyword evidence="5 7" id="KW-0786">Thiamine pyrophosphate</keyword>
<dbReference type="SUPFAM" id="SSF52467">
    <property type="entry name" value="DHS-like NAD/FAD-binding domain"/>
    <property type="match status" value="1"/>
</dbReference>
<dbReference type="Gene3D" id="3.40.50.970">
    <property type="match status" value="2"/>
</dbReference>
<dbReference type="GeneID" id="58718493"/>
<dbReference type="InterPro" id="IPR032264">
    <property type="entry name" value="MenD_middle"/>
</dbReference>
<dbReference type="RefSeq" id="WP_036087607.1">
    <property type="nucleotide sequence ID" value="NZ_CBCSHQ010000019.1"/>
</dbReference>
<dbReference type="OrthoDB" id="9791859at2"/>
<dbReference type="InterPro" id="IPR029035">
    <property type="entry name" value="DHS-like_NAD/FAD-binding_dom"/>
</dbReference>
<dbReference type="Proteomes" id="UP000029844">
    <property type="component" value="Unassembled WGS sequence"/>
</dbReference>
<evidence type="ECO:0000256" key="7">
    <source>
        <dbReference type="HAMAP-Rule" id="MF_01659"/>
    </source>
</evidence>
<evidence type="ECO:0000259" key="8">
    <source>
        <dbReference type="Pfam" id="PF02775"/>
    </source>
</evidence>
<name>A0A099W0P7_9LIST</name>
<evidence type="ECO:0000259" key="9">
    <source>
        <dbReference type="Pfam" id="PF02776"/>
    </source>
</evidence>
<evidence type="ECO:0000256" key="3">
    <source>
        <dbReference type="ARBA" id="ARBA00022723"/>
    </source>
</evidence>
<dbReference type="CDD" id="cd02009">
    <property type="entry name" value="TPP_SHCHC_synthase"/>
    <property type="match status" value="1"/>
</dbReference>
<dbReference type="Pfam" id="PF16582">
    <property type="entry name" value="TPP_enzyme_M_2"/>
    <property type="match status" value="1"/>
</dbReference>
<comment type="subunit">
    <text evidence="7">Homodimer.</text>
</comment>
<dbReference type="PANTHER" id="PTHR42916:SF1">
    <property type="entry name" value="PROTEIN PHYLLO, CHLOROPLASTIC"/>
    <property type="match status" value="1"/>
</dbReference>
<dbReference type="GO" id="GO:0030976">
    <property type="term" value="F:thiamine pyrophosphate binding"/>
    <property type="evidence" value="ECO:0007669"/>
    <property type="project" value="UniProtKB-UniRule"/>
</dbReference>
<evidence type="ECO:0000256" key="2">
    <source>
        <dbReference type="ARBA" id="ARBA00022679"/>
    </source>
</evidence>
<dbReference type="UniPathway" id="UPA01057">
    <property type="reaction ID" value="UER00164"/>
</dbReference>
<sequence length="581" mass="64944">MNDHRQVMTEYLAAFVEELVQAGVKEAVISPGSRSTPIALLMAEHPTLKIYVDVDERSAGFFALGIAKASKRPVVLLCTSGTAAANYFPAVAESNLSQVPLLVLTADRPHELRNVGAPQAMDQVQLFGTHVKDFTDMALPENSTEMLRFAKWHGSKAVDIAMNAPRGPVHLNFPLREPLMPILEPSPFAVTDKKRRHVHIYYTHEVLEDAVITQIIEACAGKRGVFVAGPLDKKAFSPKIVALAEQIGWPILADPLSQLRSYGAYSDVVIDQYDAILQEEAVRVALQPEVVIRFGAMPVSKSLSKWLEALEDVMFYVVDPGAAWKDPIKAVTNMIHCDEHFLVQALTEGWQEKTTPSWTKMWHDLNGKVQAVMREHMAELEQLDEGKLVYELREWIPERAGLFIGNSMPIRDVDTYFAQINKQVRMLANRGANGIDGVVSSALGASLTEQPMYLLIGDLSFYHDMNGLLMAKKYGLNLTIIVVNNNGGGIFSFLPQAKEPKYFETLFGTGADLDFRYAAALYEGDFHEVKDWDELHDALDKAQFHKGLDIIEVKTNRYENVDGHRALWERIATEIREELAK</sequence>
<dbReference type="AlphaFoldDB" id="A0A099W0P7"/>
<keyword evidence="2 7" id="KW-0808">Transferase</keyword>
<dbReference type="Gene3D" id="3.40.50.1220">
    <property type="entry name" value="TPP-binding domain"/>
    <property type="match status" value="1"/>
</dbReference>
<dbReference type="GO" id="GO:0009234">
    <property type="term" value="P:menaquinone biosynthetic process"/>
    <property type="evidence" value="ECO:0007669"/>
    <property type="project" value="UniProtKB-UniRule"/>
</dbReference>
<proteinExistence type="inferred from homology"/>
<evidence type="ECO:0000313" key="11">
    <source>
        <dbReference type="EMBL" id="KGL38321.1"/>
    </source>
</evidence>
<comment type="pathway">
    <text evidence="7">Quinol/quinone metabolism; menaquinone biosynthesis.</text>
</comment>
<feature type="domain" description="Menaquinone biosynthesis protein MenD middle" evidence="10">
    <location>
        <begin position="207"/>
        <end position="404"/>
    </location>
</feature>
<dbReference type="SUPFAM" id="SSF52518">
    <property type="entry name" value="Thiamin diphosphate-binding fold (THDP-binding)"/>
    <property type="match status" value="2"/>
</dbReference>
<dbReference type="EMBL" id="JNFA01000029">
    <property type="protein sequence ID" value="KGL38321.1"/>
    <property type="molecule type" value="Genomic_DNA"/>
</dbReference>
<comment type="function">
    <text evidence="7">Catalyzes the thiamine diphosphate-dependent decarboxylation of 2-oxoglutarate and the subsequent addition of the resulting succinic semialdehyde-thiamine pyrophosphate anion to isochorismate to yield 2-succinyl-5-enolpyruvyl-6-hydroxy-3-cyclohexene-1-carboxylate (SEPHCHC).</text>
</comment>
<dbReference type="HAMAP" id="MF_01659">
    <property type="entry name" value="MenD"/>
    <property type="match status" value="1"/>
</dbReference>
<evidence type="ECO:0000256" key="6">
    <source>
        <dbReference type="ARBA" id="ARBA00023211"/>
    </source>
</evidence>
<comment type="cofactor">
    <cofactor evidence="7">
        <name>Mg(2+)</name>
        <dbReference type="ChEBI" id="CHEBI:18420"/>
    </cofactor>
    <cofactor evidence="7">
        <name>Mn(2+)</name>
        <dbReference type="ChEBI" id="CHEBI:29035"/>
    </cofactor>
</comment>
<organism evidence="11 12">
    <name type="scientific">Listeria booriae</name>
    <dbReference type="NCBI Taxonomy" id="1552123"/>
    <lineage>
        <taxon>Bacteria</taxon>
        <taxon>Bacillati</taxon>
        <taxon>Bacillota</taxon>
        <taxon>Bacilli</taxon>
        <taxon>Bacillales</taxon>
        <taxon>Listeriaceae</taxon>
        <taxon>Listeria</taxon>
    </lineage>
</organism>
<accession>A0A099W0P7</accession>
<dbReference type="InterPro" id="IPR029061">
    <property type="entry name" value="THDP-binding"/>
</dbReference>
<dbReference type="EC" id="2.2.1.9" evidence="7"/>
<keyword evidence="3 7" id="KW-0479">Metal-binding</keyword>
<feature type="domain" description="Thiamine pyrophosphate enzyme N-terminal TPP-binding" evidence="9">
    <location>
        <begin position="13"/>
        <end position="126"/>
    </location>
</feature>
<dbReference type="UniPathway" id="UPA00079"/>
<dbReference type="InterPro" id="IPR011766">
    <property type="entry name" value="TPP_enzyme_TPP-bd"/>
</dbReference>
<comment type="pathway">
    <text evidence="7">Quinol/quinone metabolism; 1,4-dihydroxy-2-naphthoate biosynthesis; 1,4-dihydroxy-2-naphthoate from chorismate: step 2/7.</text>
</comment>
<feature type="domain" description="Thiamine pyrophosphate enzyme TPP-binding" evidence="8">
    <location>
        <begin position="419"/>
        <end position="553"/>
    </location>
</feature>
<evidence type="ECO:0000259" key="10">
    <source>
        <dbReference type="Pfam" id="PF16582"/>
    </source>
</evidence>
<reference evidence="11 12" key="1">
    <citation type="submission" date="2014-05" db="EMBL/GenBank/DDBJ databases">
        <title>Novel Listeriaceae from food processing environments.</title>
        <authorList>
            <person name="den Bakker H.C."/>
        </authorList>
    </citation>
    <scope>NUCLEOTIDE SEQUENCE [LARGE SCALE GENOMIC DNA]</scope>
    <source>
        <strain evidence="11 12">FSL A5-0281</strain>
    </source>
</reference>
<evidence type="ECO:0000256" key="1">
    <source>
        <dbReference type="ARBA" id="ARBA00022428"/>
    </source>
</evidence>
<dbReference type="CDD" id="cd07037">
    <property type="entry name" value="TPP_PYR_MenD"/>
    <property type="match status" value="1"/>
</dbReference>
<keyword evidence="12" id="KW-1185">Reference proteome</keyword>
<dbReference type="Pfam" id="PF02775">
    <property type="entry name" value="TPP_enzyme_C"/>
    <property type="match status" value="1"/>
</dbReference>
<evidence type="ECO:0000256" key="5">
    <source>
        <dbReference type="ARBA" id="ARBA00023052"/>
    </source>
</evidence>
<dbReference type="PANTHER" id="PTHR42916">
    <property type="entry name" value="2-SUCCINYL-5-ENOLPYRUVYL-6-HYDROXY-3-CYCLOHEXENE-1-CARBOXYLATE SYNTHASE"/>
    <property type="match status" value="1"/>
</dbReference>
<dbReference type="InterPro" id="IPR004433">
    <property type="entry name" value="MenaQ_synth_MenD"/>
</dbReference>
<dbReference type="GO" id="GO:0070204">
    <property type="term" value="F:2-succinyl-5-enolpyruvyl-6-hydroxy-3-cyclohexene-1-carboxylic-acid synthase activity"/>
    <property type="evidence" value="ECO:0007669"/>
    <property type="project" value="UniProtKB-UniRule"/>
</dbReference>
<dbReference type="STRING" id="1552123.EP57_14200"/>
<evidence type="ECO:0000313" key="12">
    <source>
        <dbReference type="Proteomes" id="UP000029844"/>
    </source>
</evidence>
<keyword evidence="1 7" id="KW-0474">Menaquinone biosynthesis</keyword>